<dbReference type="Proteomes" id="UP000008138">
    <property type="component" value="Chromosome"/>
</dbReference>
<keyword evidence="1" id="KW-0175">Coiled coil</keyword>
<reference evidence="2 3" key="1">
    <citation type="journal article" date="2011" name="J. Bacteriol.">
        <title>Complete genome sequence of the thermoacidophilic crenarchaeon Thermoproteus uzoniensis 768-20.</title>
        <authorList>
            <person name="Mardanov A.V."/>
            <person name="Gumerov V.M."/>
            <person name="Beletsky A.V."/>
            <person name="Prokofeva M.I."/>
            <person name="Bonch-Osmolovskaya E.A."/>
            <person name="Ravin N.V."/>
            <person name="Skryabin K.G."/>
        </authorList>
    </citation>
    <scope>NUCLEOTIDE SEQUENCE [LARGE SCALE GENOMIC DNA]</scope>
    <source>
        <strain evidence="2 3">768-20</strain>
    </source>
</reference>
<evidence type="ECO:0000256" key="1">
    <source>
        <dbReference type="SAM" id="Coils"/>
    </source>
</evidence>
<sequence length="85" mass="9970">MLGLRGARSGLRLKIANSKLHVGTTITISRETKALLEALKGDKTWDEFLREMAEEIMRRRREEAKRELARLLEAEEVERAKWSRY</sequence>
<dbReference type="AlphaFoldDB" id="F2L5R6"/>
<dbReference type="KEGG" id="tuz:TUZN_2155"/>
<protein>
    <recommendedName>
        <fullName evidence="4">VapB-type antitoxin</fullName>
    </recommendedName>
</protein>
<dbReference type="STRING" id="999630.TUZN_2155"/>
<evidence type="ECO:0000313" key="2">
    <source>
        <dbReference type="EMBL" id="AEA13612.1"/>
    </source>
</evidence>
<accession>F2L5R6</accession>
<proteinExistence type="predicted"/>
<gene>
    <name evidence="2" type="ordered locus">TUZN_2155</name>
</gene>
<organism evidence="2 3">
    <name type="scientific">Thermoproteus uzoniensis (strain 768-20)</name>
    <dbReference type="NCBI Taxonomy" id="999630"/>
    <lineage>
        <taxon>Archaea</taxon>
        <taxon>Thermoproteota</taxon>
        <taxon>Thermoprotei</taxon>
        <taxon>Thermoproteales</taxon>
        <taxon>Thermoproteaceae</taxon>
        <taxon>Thermoproteus</taxon>
    </lineage>
</organism>
<feature type="coiled-coil region" evidence="1">
    <location>
        <begin position="54"/>
        <end position="81"/>
    </location>
</feature>
<name>F2L5R6_THEU7</name>
<dbReference type="EMBL" id="CP002590">
    <property type="protein sequence ID" value="AEA13612.1"/>
    <property type="molecule type" value="Genomic_DNA"/>
</dbReference>
<reference key="2">
    <citation type="submission" date="2011-03" db="EMBL/GenBank/DDBJ databases">
        <title>Complete genome sequence of the thermoacidophilic crenarchaeon Thermoproteus uzoniensis 768-20.</title>
        <authorList>
            <person name="Mardanov A.V."/>
            <person name="Gumerov V.M."/>
            <person name="Beletsky A.V."/>
            <person name="Prokofeva M.I."/>
            <person name="Bonch-Osmolovskaya E.A."/>
            <person name="Ravin N.V."/>
            <person name="Skryabin K.G."/>
        </authorList>
    </citation>
    <scope>NUCLEOTIDE SEQUENCE</scope>
    <source>
        <strain>768-20</strain>
    </source>
</reference>
<keyword evidence="3" id="KW-1185">Reference proteome</keyword>
<dbReference type="HOGENOM" id="CLU_191937_0_0_2"/>
<evidence type="ECO:0000313" key="3">
    <source>
        <dbReference type="Proteomes" id="UP000008138"/>
    </source>
</evidence>
<evidence type="ECO:0008006" key="4">
    <source>
        <dbReference type="Google" id="ProtNLM"/>
    </source>
</evidence>
<dbReference type="eggNOG" id="arCOG08192">
    <property type="taxonomic scope" value="Archaea"/>
</dbReference>